<evidence type="ECO:0000256" key="2">
    <source>
        <dbReference type="ARBA" id="ARBA00022692"/>
    </source>
</evidence>
<evidence type="ECO:0000256" key="5">
    <source>
        <dbReference type="SAM" id="Phobius"/>
    </source>
</evidence>
<name>A0A9P5SPK3_9FUNG</name>
<evidence type="ECO:0000256" key="3">
    <source>
        <dbReference type="ARBA" id="ARBA00022989"/>
    </source>
</evidence>
<dbReference type="InterPro" id="IPR001104">
    <property type="entry name" value="3-oxo-5_a-steroid_4-DH_C"/>
</dbReference>
<feature type="transmembrane region" description="Helical" evidence="5">
    <location>
        <begin position="323"/>
        <end position="341"/>
    </location>
</feature>
<protein>
    <recommendedName>
        <fullName evidence="6">3-oxo-5-alpha-steroid 4-dehydrogenase C-terminal domain-containing protein</fullName>
    </recommendedName>
</protein>
<keyword evidence="2 5" id="KW-0812">Transmembrane</keyword>
<dbReference type="Proteomes" id="UP000696485">
    <property type="component" value="Unassembled WGS sequence"/>
</dbReference>
<dbReference type="EMBL" id="JAAAUY010000102">
    <property type="protein sequence ID" value="KAF9335401.1"/>
    <property type="molecule type" value="Genomic_DNA"/>
</dbReference>
<organism evidence="7 8">
    <name type="scientific">Podila minutissima</name>
    <dbReference type="NCBI Taxonomy" id="64525"/>
    <lineage>
        <taxon>Eukaryota</taxon>
        <taxon>Fungi</taxon>
        <taxon>Fungi incertae sedis</taxon>
        <taxon>Mucoromycota</taxon>
        <taxon>Mortierellomycotina</taxon>
        <taxon>Mortierellomycetes</taxon>
        <taxon>Mortierellales</taxon>
        <taxon>Mortierellaceae</taxon>
        <taxon>Podila</taxon>
    </lineage>
</organism>
<keyword evidence="4 5" id="KW-0472">Membrane</keyword>
<gene>
    <name evidence="7" type="ORF">BG006_000188</name>
</gene>
<sequence length="370" mass="41965">MVLHSILPREWIPSFSQLIQLYFILIITIAICAATLPILRESILSYGKLDDVAQPPKDTTPTLSPSKTRHTPGLIIAVKNLRVPKRWFSHFYVFATLWMVYLSLDLYLVTSGAGSDIYPYLSLLSLLQWLGIIGADPSYQGTNLLLVLAPSVQWSMVAYLLHTMRRWYETWYVERPSPTAQINIGHYIVGITFYAAVAPAIWIDTVERTLSWNQSSPSTTLSQEWTNLGKAQFASGLALFLWASWHQHRCHRILANLRAPSSSSSSPSSSNPKSRQVDNGYKVPFGDWFQYFVTPHYSAEMLLYLGLYIMVTSSSSGMTPTTCPTLLLAWVWVVVNLGIVSRETDAWYSNRFGPEYGGKHRRRILIPFVY</sequence>
<feature type="domain" description="3-oxo-5-alpha-steroid 4-dehydrogenase C-terminal" evidence="6">
    <location>
        <begin position="224"/>
        <end position="370"/>
    </location>
</feature>
<accession>A0A9P5SPK3</accession>
<feature type="transmembrane region" description="Helical" evidence="5">
    <location>
        <begin position="141"/>
        <end position="161"/>
    </location>
</feature>
<dbReference type="PANTHER" id="PTHR14624">
    <property type="entry name" value="DFG10 PROTEIN"/>
    <property type="match status" value="1"/>
</dbReference>
<dbReference type="PROSITE" id="PS50244">
    <property type="entry name" value="S5A_REDUCTASE"/>
    <property type="match status" value="1"/>
</dbReference>
<dbReference type="Pfam" id="PF02544">
    <property type="entry name" value="Steroid_dh"/>
    <property type="match status" value="1"/>
</dbReference>
<reference evidence="7" key="1">
    <citation type="journal article" date="2020" name="Fungal Divers.">
        <title>Resolving the Mortierellaceae phylogeny through synthesis of multi-gene phylogenetics and phylogenomics.</title>
        <authorList>
            <person name="Vandepol N."/>
            <person name="Liber J."/>
            <person name="Desiro A."/>
            <person name="Na H."/>
            <person name="Kennedy M."/>
            <person name="Barry K."/>
            <person name="Grigoriev I.V."/>
            <person name="Miller A.N."/>
            <person name="O'Donnell K."/>
            <person name="Stajich J.E."/>
            <person name="Bonito G."/>
        </authorList>
    </citation>
    <scope>NUCLEOTIDE SEQUENCE</scope>
    <source>
        <strain evidence="7">NVP1</strain>
    </source>
</reference>
<comment type="subcellular location">
    <subcellularLocation>
        <location evidence="1">Endomembrane system</location>
        <topology evidence="1">Multi-pass membrane protein</topology>
    </subcellularLocation>
</comment>
<dbReference type="GO" id="GO:0016095">
    <property type="term" value="P:polyprenol catabolic process"/>
    <property type="evidence" value="ECO:0007669"/>
    <property type="project" value="TreeGrafter"/>
</dbReference>
<feature type="transmembrane region" description="Helical" evidence="5">
    <location>
        <begin position="182"/>
        <end position="203"/>
    </location>
</feature>
<dbReference type="AlphaFoldDB" id="A0A9P5SPK3"/>
<dbReference type="GO" id="GO:0005783">
    <property type="term" value="C:endoplasmic reticulum"/>
    <property type="evidence" value="ECO:0007669"/>
    <property type="project" value="TreeGrafter"/>
</dbReference>
<evidence type="ECO:0000313" key="7">
    <source>
        <dbReference type="EMBL" id="KAF9335401.1"/>
    </source>
</evidence>
<feature type="transmembrane region" description="Helical" evidence="5">
    <location>
        <begin position="91"/>
        <end position="110"/>
    </location>
</feature>
<keyword evidence="3 5" id="KW-1133">Transmembrane helix</keyword>
<evidence type="ECO:0000256" key="1">
    <source>
        <dbReference type="ARBA" id="ARBA00004127"/>
    </source>
</evidence>
<comment type="caution">
    <text evidence="7">The sequence shown here is derived from an EMBL/GenBank/DDBJ whole genome shotgun (WGS) entry which is preliminary data.</text>
</comment>
<dbReference type="GO" id="GO:0006488">
    <property type="term" value="P:dolichol-linked oligosaccharide biosynthetic process"/>
    <property type="evidence" value="ECO:0007669"/>
    <property type="project" value="InterPro"/>
</dbReference>
<feature type="transmembrane region" description="Helical" evidence="5">
    <location>
        <begin position="21"/>
        <end position="39"/>
    </location>
</feature>
<evidence type="ECO:0000259" key="6">
    <source>
        <dbReference type="Pfam" id="PF02544"/>
    </source>
</evidence>
<dbReference type="GO" id="GO:0003865">
    <property type="term" value="F:3-oxo-5-alpha-steroid 4-dehydrogenase activity"/>
    <property type="evidence" value="ECO:0007669"/>
    <property type="project" value="TreeGrafter"/>
</dbReference>
<evidence type="ECO:0000256" key="4">
    <source>
        <dbReference type="ARBA" id="ARBA00023136"/>
    </source>
</evidence>
<keyword evidence="8" id="KW-1185">Reference proteome</keyword>
<dbReference type="PANTHER" id="PTHR14624:SF0">
    <property type="entry name" value="POLYPRENOL REDUCTASE"/>
    <property type="match status" value="1"/>
</dbReference>
<evidence type="ECO:0000313" key="8">
    <source>
        <dbReference type="Proteomes" id="UP000696485"/>
    </source>
</evidence>
<dbReference type="InterPro" id="IPR039698">
    <property type="entry name" value="Dfg10/SRD5A3"/>
</dbReference>
<proteinExistence type="predicted"/>